<dbReference type="AlphaFoldDB" id="A0A2A8PP35"/>
<evidence type="ECO:0000313" key="1">
    <source>
        <dbReference type="EMBL" id="PEV95606.1"/>
    </source>
</evidence>
<proteinExistence type="predicted"/>
<comment type="caution">
    <text evidence="1">The sequence shown here is derived from an EMBL/GenBank/DDBJ whole genome shotgun (WGS) entry which is preliminary data.</text>
</comment>
<accession>A0A2A8PP35</accession>
<protein>
    <submittedName>
        <fullName evidence="1">Uncharacterized protein</fullName>
    </submittedName>
</protein>
<evidence type="ECO:0000313" key="3">
    <source>
        <dbReference type="Proteomes" id="UP000220635"/>
    </source>
</evidence>
<gene>
    <name evidence="1" type="ORF">CN425_25910</name>
    <name evidence="2" type="ORF">COJ50_11125</name>
</gene>
<evidence type="ECO:0000313" key="4">
    <source>
        <dbReference type="Proteomes" id="UP000225182"/>
    </source>
</evidence>
<dbReference type="EMBL" id="NUYN01000015">
    <property type="protein sequence ID" value="PFN26507.1"/>
    <property type="molecule type" value="Genomic_DNA"/>
</dbReference>
<reference evidence="3 4" key="1">
    <citation type="submission" date="2017-09" db="EMBL/GenBank/DDBJ databases">
        <title>Large-scale bioinformatics analysis of Bacillus genomes uncovers conserved roles of natural products in bacterial physiology.</title>
        <authorList>
            <consortium name="Agbiome Team Llc"/>
            <person name="Bleich R.M."/>
            <person name="Grubbs K.J."/>
            <person name="Santa Maria K.C."/>
            <person name="Allen S.E."/>
            <person name="Farag S."/>
            <person name="Shank E.A."/>
            <person name="Bowers A."/>
        </authorList>
    </citation>
    <scope>NUCLEOTIDE SEQUENCE [LARGE SCALE GENOMIC DNA]</scope>
    <source>
        <strain evidence="1 3">AFS010695</strain>
        <strain evidence="2 4">AFS076905</strain>
    </source>
</reference>
<dbReference type="Proteomes" id="UP000225182">
    <property type="component" value="Unassembled WGS sequence"/>
</dbReference>
<dbReference type="EMBL" id="NTWE01000069">
    <property type="protein sequence ID" value="PEV95606.1"/>
    <property type="molecule type" value="Genomic_DNA"/>
</dbReference>
<dbReference type="Proteomes" id="UP000220635">
    <property type="component" value="Unassembled WGS sequence"/>
</dbReference>
<organism evidence="1 3">
    <name type="scientific">Bacillus cereus</name>
    <dbReference type="NCBI Taxonomy" id="1396"/>
    <lineage>
        <taxon>Bacteria</taxon>
        <taxon>Bacillati</taxon>
        <taxon>Bacillota</taxon>
        <taxon>Bacilli</taxon>
        <taxon>Bacillales</taxon>
        <taxon>Bacillaceae</taxon>
        <taxon>Bacillus</taxon>
        <taxon>Bacillus cereus group</taxon>
    </lineage>
</organism>
<evidence type="ECO:0000313" key="2">
    <source>
        <dbReference type="EMBL" id="PFN26507.1"/>
    </source>
</evidence>
<sequence>MQLQSVNNAKSFITNFILLFHFFVQSIDSIKKDVILTSF</sequence>
<name>A0A2A8PP35_BACCE</name>